<keyword evidence="2 5" id="KW-0645">Protease</keyword>
<feature type="domain" description="Tail specific protease" evidence="8">
    <location>
        <begin position="165"/>
        <end position="352"/>
    </location>
</feature>
<sequence>MKASVKKKIWVPILAVALLVTASSFKSDFFEIAKQIEIFTTLFKELNMNYVDETNPGELMDSAIKNMLDELDPYTRFLNEQDVEAYKINNSGEYSGIGALVRSYESKLVIVEPYKGYAADKAGLKAGDEIIKIGETKVADFDDNASELLKGANNTSVEVTYVRQGQTKTATITREGVEVDAVPFYDMIDAKTGYIVLSRFNEKASGQTKSAIQDLKGRGAERLVLDLRGNPGGLLSEAINVTNLFVPKGQLIVTTKSKVKKFNQEYRTRNQPEDENIPLVVLVDGKSASASEIVSGGLQDLDRAVIIGARSFGKGLVQRPLKLTYGTQLKVTISRYYTPSGRCIQALDYWHRDAEGKAVRNTDFKEYTTKNGRKVWDGGGVMPDVAIKSLKTNTLIDALQDNNVVFDFATNYFYDHSFANVDDFAFSDADYNAFKKYVQEQNFTFQTKTEELLEQSINADDSLLGAEVQEKYKDLLLAVNRGKISALDSYKNEIKKLLEDEIITRYFYREGLYQYFLAHDDAILTAKELLADNSKYASILK</sequence>
<protein>
    <submittedName>
        <fullName evidence="9">S41 family peptidase</fullName>
    </submittedName>
</protein>
<keyword evidence="6" id="KW-0732">Signal</keyword>
<dbReference type="InterPro" id="IPR004447">
    <property type="entry name" value="Peptidase_S41A"/>
</dbReference>
<evidence type="ECO:0000259" key="8">
    <source>
        <dbReference type="SMART" id="SM00245"/>
    </source>
</evidence>
<evidence type="ECO:0000256" key="3">
    <source>
        <dbReference type="ARBA" id="ARBA00022801"/>
    </source>
</evidence>
<evidence type="ECO:0000256" key="2">
    <source>
        <dbReference type="ARBA" id="ARBA00022670"/>
    </source>
</evidence>
<dbReference type="GO" id="GO:0007165">
    <property type="term" value="P:signal transduction"/>
    <property type="evidence" value="ECO:0007669"/>
    <property type="project" value="TreeGrafter"/>
</dbReference>
<name>A0A418NAZ3_9FLAO</name>
<evidence type="ECO:0000313" key="12">
    <source>
        <dbReference type="Proteomes" id="UP000321528"/>
    </source>
</evidence>
<keyword evidence="4 5" id="KW-0720">Serine protease</keyword>
<dbReference type="NCBIfam" id="TIGR00225">
    <property type="entry name" value="prc"/>
    <property type="match status" value="1"/>
</dbReference>
<dbReference type="Proteomes" id="UP000321528">
    <property type="component" value="Unassembled WGS sequence"/>
</dbReference>
<comment type="similarity">
    <text evidence="1 5">Belongs to the peptidase S41A family.</text>
</comment>
<dbReference type="SUPFAM" id="SSF50156">
    <property type="entry name" value="PDZ domain-like"/>
    <property type="match status" value="1"/>
</dbReference>
<dbReference type="PANTHER" id="PTHR32060:SF30">
    <property type="entry name" value="CARBOXY-TERMINAL PROCESSING PROTEASE CTPA"/>
    <property type="match status" value="1"/>
</dbReference>
<reference evidence="10 12" key="2">
    <citation type="submission" date="2019-07" db="EMBL/GenBank/DDBJ databases">
        <title>Draft genome of two Muricauda strains isolated from deep sea.</title>
        <authorList>
            <person name="Sun C."/>
        </authorList>
    </citation>
    <scope>NUCLEOTIDE SEQUENCE [LARGE SCALE GENOMIC DNA]</scope>
    <source>
        <strain evidence="10 12">NH166</strain>
    </source>
</reference>
<feature type="signal peptide" evidence="6">
    <location>
        <begin position="1"/>
        <end position="26"/>
    </location>
</feature>
<dbReference type="Gene3D" id="2.30.42.10">
    <property type="match status" value="1"/>
</dbReference>
<dbReference type="SMART" id="SM00245">
    <property type="entry name" value="TSPc"/>
    <property type="match status" value="1"/>
</dbReference>
<dbReference type="Pfam" id="PF13180">
    <property type="entry name" value="PDZ_2"/>
    <property type="match status" value="1"/>
</dbReference>
<keyword evidence="12" id="KW-1185">Reference proteome</keyword>
<dbReference type="Gene3D" id="3.30.750.44">
    <property type="match status" value="1"/>
</dbReference>
<dbReference type="GO" id="GO:0008236">
    <property type="term" value="F:serine-type peptidase activity"/>
    <property type="evidence" value="ECO:0007669"/>
    <property type="project" value="UniProtKB-KW"/>
</dbReference>
<dbReference type="SUPFAM" id="SSF52096">
    <property type="entry name" value="ClpP/crotonase"/>
    <property type="match status" value="1"/>
</dbReference>
<dbReference type="RefSeq" id="WP_119639236.1">
    <property type="nucleotide sequence ID" value="NZ_QXFJ01000011.1"/>
</dbReference>
<comment type="caution">
    <text evidence="9">The sequence shown here is derived from an EMBL/GenBank/DDBJ whole genome shotgun (WGS) entry which is preliminary data.</text>
</comment>
<dbReference type="PANTHER" id="PTHR32060">
    <property type="entry name" value="TAIL-SPECIFIC PROTEASE"/>
    <property type="match status" value="1"/>
</dbReference>
<evidence type="ECO:0000256" key="6">
    <source>
        <dbReference type="SAM" id="SignalP"/>
    </source>
</evidence>
<dbReference type="Pfam" id="PF03572">
    <property type="entry name" value="Peptidase_S41"/>
    <property type="match status" value="1"/>
</dbReference>
<gene>
    <name evidence="9" type="ORF">D2U88_05115</name>
    <name evidence="10" type="ORF">FQ019_05080</name>
</gene>
<dbReference type="InterPro" id="IPR029045">
    <property type="entry name" value="ClpP/crotonase-like_dom_sf"/>
</dbReference>
<evidence type="ECO:0000259" key="7">
    <source>
        <dbReference type="SMART" id="SM00228"/>
    </source>
</evidence>
<dbReference type="Gene3D" id="3.90.226.10">
    <property type="entry name" value="2-enoyl-CoA Hydratase, Chain A, domain 1"/>
    <property type="match status" value="1"/>
</dbReference>
<dbReference type="EMBL" id="QXFJ01000011">
    <property type="protein sequence ID" value="RIV72618.1"/>
    <property type="molecule type" value="Genomic_DNA"/>
</dbReference>
<dbReference type="CDD" id="cd07560">
    <property type="entry name" value="Peptidase_S41_CPP"/>
    <property type="match status" value="1"/>
</dbReference>
<feature type="domain" description="PDZ" evidence="7">
    <location>
        <begin position="95"/>
        <end position="165"/>
    </location>
</feature>
<evidence type="ECO:0000313" key="9">
    <source>
        <dbReference type="EMBL" id="RIV72618.1"/>
    </source>
</evidence>
<organism evidence="9 11">
    <name type="scientific">Flagellimonas aequoris</name>
    <dbReference type="NCBI Taxonomy" id="2306997"/>
    <lineage>
        <taxon>Bacteria</taxon>
        <taxon>Pseudomonadati</taxon>
        <taxon>Bacteroidota</taxon>
        <taxon>Flavobacteriia</taxon>
        <taxon>Flavobacteriales</taxon>
        <taxon>Flavobacteriaceae</taxon>
        <taxon>Flagellimonas</taxon>
    </lineage>
</organism>
<keyword evidence="3 5" id="KW-0378">Hydrolase</keyword>
<dbReference type="GO" id="GO:0030288">
    <property type="term" value="C:outer membrane-bounded periplasmic space"/>
    <property type="evidence" value="ECO:0007669"/>
    <property type="project" value="TreeGrafter"/>
</dbReference>
<dbReference type="SMART" id="SM00228">
    <property type="entry name" value="PDZ"/>
    <property type="match status" value="1"/>
</dbReference>
<accession>A0A418NAZ3</accession>
<dbReference type="InterPro" id="IPR005151">
    <property type="entry name" value="Tail-specific_protease"/>
</dbReference>
<feature type="chain" id="PRO_5019280076" evidence="6">
    <location>
        <begin position="27"/>
        <end position="541"/>
    </location>
</feature>
<dbReference type="GO" id="GO:0004175">
    <property type="term" value="F:endopeptidase activity"/>
    <property type="evidence" value="ECO:0007669"/>
    <property type="project" value="TreeGrafter"/>
</dbReference>
<evidence type="ECO:0000256" key="4">
    <source>
        <dbReference type="ARBA" id="ARBA00022825"/>
    </source>
</evidence>
<dbReference type="Proteomes" id="UP000284189">
    <property type="component" value="Unassembled WGS sequence"/>
</dbReference>
<evidence type="ECO:0000313" key="10">
    <source>
        <dbReference type="EMBL" id="TXK05118.1"/>
    </source>
</evidence>
<evidence type="ECO:0000313" key="11">
    <source>
        <dbReference type="Proteomes" id="UP000284189"/>
    </source>
</evidence>
<dbReference type="GO" id="GO:0006508">
    <property type="term" value="P:proteolysis"/>
    <property type="evidence" value="ECO:0007669"/>
    <property type="project" value="UniProtKB-KW"/>
</dbReference>
<reference evidence="9 11" key="1">
    <citation type="submission" date="2018-08" db="EMBL/GenBank/DDBJ databases">
        <title>Proposal of Muricauda 72 sp.nov. and Muricauda NH166 sp.nov., isolated from seawater.</title>
        <authorList>
            <person name="Cheng H."/>
            <person name="Wu Y.-H."/>
            <person name="Guo L.-L."/>
            <person name="Xu X.-W."/>
        </authorList>
    </citation>
    <scope>NUCLEOTIDE SEQUENCE [LARGE SCALE GENOMIC DNA]</scope>
    <source>
        <strain evidence="9 11">NH166</strain>
    </source>
</reference>
<proteinExistence type="inferred from homology"/>
<dbReference type="AlphaFoldDB" id="A0A418NAZ3"/>
<dbReference type="InterPro" id="IPR001478">
    <property type="entry name" value="PDZ"/>
</dbReference>
<evidence type="ECO:0000256" key="1">
    <source>
        <dbReference type="ARBA" id="ARBA00009179"/>
    </source>
</evidence>
<dbReference type="InterPro" id="IPR036034">
    <property type="entry name" value="PDZ_sf"/>
</dbReference>
<dbReference type="EMBL" id="VNWL01000010">
    <property type="protein sequence ID" value="TXK05118.1"/>
    <property type="molecule type" value="Genomic_DNA"/>
</dbReference>
<dbReference type="OrthoDB" id="9812068at2"/>
<evidence type="ECO:0000256" key="5">
    <source>
        <dbReference type="RuleBase" id="RU004404"/>
    </source>
</evidence>